<gene>
    <name evidence="2" type="ORF">MCHLO_07283</name>
</gene>
<sequence>MSKGSTVADRYLHVNQVRPDNDAPPKVAGNQESATGTKEMEYPHLGALAACAIKSISGFPWLLRRLALAPVKETVKPFSTKVFADPEKLCMSGMEGKQATHCLSTSAADLETAFGLTFISARVESEQAPVVPADVRKLLARETRPGTERFSRRTAAMSCEKNTLAVHRAQQASLQLDAPQNGPPQTNRAAEACSGRHVKGHSRGVDTFGSSVSLYEAVSVDWWYLKMRKRLRWLSRRGGRKQGAAGSD</sequence>
<protein>
    <submittedName>
        <fullName evidence="2">Uncharacterized protein</fullName>
    </submittedName>
</protein>
<reference evidence="2" key="1">
    <citation type="submission" date="2014-09" db="EMBL/GenBank/DDBJ databases">
        <title>Genome sequence of the luminous mushroom Mycena chlorophos for searching fungal bioluminescence genes.</title>
        <authorList>
            <person name="Tanaka Y."/>
            <person name="Kasuga D."/>
            <person name="Oba Y."/>
            <person name="Hase S."/>
            <person name="Sato K."/>
            <person name="Oba Y."/>
            <person name="Sakakibara Y."/>
        </authorList>
    </citation>
    <scope>NUCLEOTIDE SEQUENCE</scope>
</reference>
<feature type="region of interest" description="Disordered" evidence="1">
    <location>
        <begin position="1"/>
        <end position="35"/>
    </location>
</feature>
<dbReference type="Proteomes" id="UP000815677">
    <property type="component" value="Unassembled WGS sequence"/>
</dbReference>
<keyword evidence="3" id="KW-1185">Reference proteome</keyword>
<organism evidence="2 3">
    <name type="scientific">Mycena chlorophos</name>
    <name type="common">Agaric fungus</name>
    <name type="synonym">Agaricus chlorophos</name>
    <dbReference type="NCBI Taxonomy" id="658473"/>
    <lineage>
        <taxon>Eukaryota</taxon>
        <taxon>Fungi</taxon>
        <taxon>Dikarya</taxon>
        <taxon>Basidiomycota</taxon>
        <taxon>Agaricomycotina</taxon>
        <taxon>Agaricomycetes</taxon>
        <taxon>Agaricomycetidae</taxon>
        <taxon>Agaricales</taxon>
        <taxon>Marasmiineae</taxon>
        <taxon>Mycenaceae</taxon>
        <taxon>Mycena</taxon>
    </lineage>
</organism>
<evidence type="ECO:0000313" key="3">
    <source>
        <dbReference type="Proteomes" id="UP000815677"/>
    </source>
</evidence>
<dbReference type="EMBL" id="DF846116">
    <property type="protein sequence ID" value="GAT50000.1"/>
    <property type="molecule type" value="Genomic_DNA"/>
</dbReference>
<proteinExistence type="predicted"/>
<evidence type="ECO:0000313" key="2">
    <source>
        <dbReference type="EMBL" id="GAT50000.1"/>
    </source>
</evidence>
<name>A0ABQ0LFU7_MYCCL</name>
<evidence type="ECO:0000256" key="1">
    <source>
        <dbReference type="SAM" id="MobiDB-lite"/>
    </source>
</evidence>
<accession>A0ABQ0LFU7</accession>